<feature type="transmembrane region" description="Helical" evidence="2">
    <location>
        <begin position="130"/>
        <end position="151"/>
    </location>
</feature>
<feature type="compositionally biased region" description="Gly residues" evidence="1">
    <location>
        <begin position="89"/>
        <end position="112"/>
    </location>
</feature>
<proteinExistence type="predicted"/>
<dbReference type="EMBL" id="MCFC01000004">
    <property type="protein sequence ID" value="ORY34066.1"/>
    <property type="molecule type" value="Genomic_DNA"/>
</dbReference>
<keyword evidence="2" id="KW-0472">Membrane</keyword>
<evidence type="ECO:0000256" key="1">
    <source>
        <dbReference type="SAM" id="MobiDB-lite"/>
    </source>
</evidence>
<reference evidence="3 4" key="1">
    <citation type="submission" date="2016-07" db="EMBL/GenBank/DDBJ databases">
        <title>Pervasive Adenine N6-methylation of Active Genes in Fungi.</title>
        <authorList>
            <consortium name="DOE Joint Genome Institute"/>
            <person name="Mondo S.J."/>
            <person name="Dannebaum R.O."/>
            <person name="Kuo R.C."/>
            <person name="Labutti K."/>
            <person name="Haridas S."/>
            <person name="Kuo A."/>
            <person name="Salamov A."/>
            <person name="Ahrendt S.R."/>
            <person name="Lipzen A."/>
            <person name="Sullivan W."/>
            <person name="Andreopoulos W.B."/>
            <person name="Clum A."/>
            <person name="Lindquist E."/>
            <person name="Daum C."/>
            <person name="Ramamoorthy G.K."/>
            <person name="Gryganskyi A."/>
            <person name="Culley D."/>
            <person name="Magnuson J.K."/>
            <person name="James T.Y."/>
            <person name="O'Malley M.A."/>
            <person name="Stajich J.E."/>
            <person name="Spatafora J.W."/>
            <person name="Visel A."/>
            <person name="Grigoriev I.V."/>
        </authorList>
    </citation>
    <scope>NUCLEOTIDE SEQUENCE [LARGE SCALE GENOMIC DNA]</scope>
    <source>
        <strain evidence="3 4">68-887.2</strain>
    </source>
</reference>
<evidence type="ECO:0000256" key="2">
    <source>
        <dbReference type="SAM" id="Phobius"/>
    </source>
</evidence>
<name>A0A1Y2BH41_9TREE</name>
<dbReference type="Proteomes" id="UP000193986">
    <property type="component" value="Unassembled WGS sequence"/>
</dbReference>
<evidence type="ECO:0000313" key="3">
    <source>
        <dbReference type="EMBL" id="ORY34066.1"/>
    </source>
</evidence>
<accession>A0A1Y2BH41</accession>
<keyword evidence="2" id="KW-1133">Transmembrane helix</keyword>
<comment type="caution">
    <text evidence="3">The sequence shown here is derived from an EMBL/GenBank/DDBJ whole genome shotgun (WGS) entry which is preliminary data.</text>
</comment>
<gene>
    <name evidence="3" type="ORF">BCR39DRAFT_234980</name>
</gene>
<organism evidence="3 4">
    <name type="scientific">Naematelia encephala</name>
    <dbReference type="NCBI Taxonomy" id="71784"/>
    <lineage>
        <taxon>Eukaryota</taxon>
        <taxon>Fungi</taxon>
        <taxon>Dikarya</taxon>
        <taxon>Basidiomycota</taxon>
        <taxon>Agaricomycotina</taxon>
        <taxon>Tremellomycetes</taxon>
        <taxon>Tremellales</taxon>
        <taxon>Naemateliaceae</taxon>
        <taxon>Naematelia</taxon>
    </lineage>
</organism>
<protein>
    <submittedName>
        <fullName evidence="3">Uncharacterized protein</fullName>
    </submittedName>
</protein>
<keyword evidence="2" id="KW-0812">Transmembrane</keyword>
<sequence>MPRQTLPFPFSTHHLSLSQLHLTSTSSIQKMDFSSANVPVSRDTWAPRSPPSGPAGDRDYPPPSREGYDSRAPPPVAAPETDRSYNGSTGRGGYGSGEGGYRGGRGDGGGGGGRGGYDRPIIFILPSTSSLHHCLAIYIIVYLCLAVYIYVRSPLGRRVLYSTSIRNV</sequence>
<dbReference type="InParanoid" id="A0A1Y2BH41"/>
<dbReference type="AlphaFoldDB" id="A0A1Y2BH41"/>
<evidence type="ECO:0000313" key="4">
    <source>
        <dbReference type="Proteomes" id="UP000193986"/>
    </source>
</evidence>
<keyword evidence="4" id="KW-1185">Reference proteome</keyword>
<feature type="region of interest" description="Disordered" evidence="1">
    <location>
        <begin position="34"/>
        <end position="112"/>
    </location>
</feature>